<keyword evidence="1" id="KW-1133">Transmembrane helix</keyword>
<name>A0A1A2NXA6_MYCSD</name>
<dbReference type="InterPro" id="IPR029063">
    <property type="entry name" value="SAM-dependent_MTases_sf"/>
</dbReference>
<dbReference type="PANTHER" id="PTHR45277">
    <property type="entry name" value="EXPRESSED PROTEIN"/>
    <property type="match status" value="1"/>
</dbReference>
<dbReference type="GO" id="GO:0008757">
    <property type="term" value="F:S-adenosylmethionine-dependent methyltransferase activity"/>
    <property type="evidence" value="ECO:0007669"/>
    <property type="project" value="InterPro"/>
</dbReference>
<comment type="caution">
    <text evidence="3">The sequence shown here is derived from an EMBL/GenBank/DDBJ whole genome shotgun (WGS) entry which is preliminary data.</text>
</comment>
<dbReference type="RefSeq" id="WP_064921004.1">
    <property type="nucleotide sequence ID" value="NZ_LZJK01000050.1"/>
</dbReference>
<proteinExistence type="predicted"/>
<accession>A0A1A2NXA6</accession>
<dbReference type="Pfam" id="PF08241">
    <property type="entry name" value="Methyltransf_11"/>
    <property type="match status" value="1"/>
</dbReference>
<dbReference type="CDD" id="cd02440">
    <property type="entry name" value="AdoMet_MTases"/>
    <property type="match status" value="1"/>
</dbReference>
<keyword evidence="1" id="KW-0472">Membrane</keyword>
<feature type="transmembrane region" description="Helical" evidence="1">
    <location>
        <begin position="31"/>
        <end position="49"/>
    </location>
</feature>
<keyword evidence="1" id="KW-0812">Transmembrane</keyword>
<evidence type="ECO:0000256" key="1">
    <source>
        <dbReference type="SAM" id="Phobius"/>
    </source>
</evidence>
<dbReference type="OrthoDB" id="9797252at2"/>
<keyword evidence="3" id="KW-0808">Transferase</keyword>
<evidence type="ECO:0000313" key="4">
    <source>
        <dbReference type="Proteomes" id="UP000093943"/>
    </source>
</evidence>
<evidence type="ECO:0000313" key="3">
    <source>
        <dbReference type="EMBL" id="OBI25906.1"/>
    </source>
</evidence>
<dbReference type="GO" id="GO:0032259">
    <property type="term" value="P:methylation"/>
    <property type="evidence" value="ECO:0007669"/>
    <property type="project" value="UniProtKB-KW"/>
</dbReference>
<dbReference type="EMBL" id="LZKG01000142">
    <property type="protein sequence ID" value="OBI25906.1"/>
    <property type="molecule type" value="Genomic_DNA"/>
</dbReference>
<dbReference type="AlphaFoldDB" id="A0A1A2NXA6"/>
<feature type="domain" description="Methyltransferase type 11" evidence="2">
    <location>
        <begin position="102"/>
        <end position="209"/>
    </location>
</feature>
<protein>
    <submittedName>
        <fullName evidence="3">Methyltransferase</fullName>
    </submittedName>
</protein>
<dbReference type="InterPro" id="IPR013216">
    <property type="entry name" value="Methyltransf_11"/>
</dbReference>
<evidence type="ECO:0000259" key="2">
    <source>
        <dbReference type="Pfam" id="PF08241"/>
    </source>
</evidence>
<feature type="transmembrane region" description="Helical" evidence="1">
    <location>
        <begin position="55"/>
        <end position="75"/>
    </location>
</feature>
<keyword evidence="3" id="KW-0489">Methyltransferase</keyword>
<dbReference type="Gene3D" id="3.40.50.150">
    <property type="entry name" value="Vaccinia Virus protein VP39"/>
    <property type="match status" value="1"/>
</dbReference>
<dbReference type="Proteomes" id="UP000093943">
    <property type="component" value="Unassembled WGS sequence"/>
</dbReference>
<gene>
    <name evidence="3" type="ORF">A5710_07770</name>
</gene>
<reference evidence="4" key="1">
    <citation type="submission" date="2016-06" db="EMBL/GenBank/DDBJ databases">
        <authorList>
            <person name="Sutton G."/>
            <person name="Brinkac L."/>
            <person name="Sanka R."/>
            <person name="Adams M."/>
            <person name="Lau E."/>
            <person name="Sam S."/>
            <person name="Sreng N."/>
            <person name="Him V."/>
            <person name="Kerleguer A."/>
            <person name="Cheng S."/>
        </authorList>
    </citation>
    <scope>NUCLEOTIDE SEQUENCE [LARGE SCALE GENOMIC DNA]</scope>
    <source>
        <strain evidence="4">E1876</strain>
    </source>
</reference>
<organism evidence="3 4">
    <name type="scientific">Mycolicibacter sinensis (strain JDM601)</name>
    <name type="common">Mycobacterium sinense</name>
    <dbReference type="NCBI Taxonomy" id="875328"/>
    <lineage>
        <taxon>Bacteria</taxon>
        <taxon>Bacillati</taxon>
        <taxon>Actinomycetota</taxon>
        <taxon>Actinomycetes</taxon>
        <taxon>Mycobacteriales</taxon>
        <taxon>Mycobacteriaceae</taxon>
        <taxon>Mycolicibacter</taxon>
    </lineage>
</organism>
<dbReference type="PANTHER" id="PTHR45277:SF1">
    <property type="entry name" value="EXPRESSED PROTEIN"/>
    <property type="match status" value="1"/>
</dbReference>
<dbReference type="SUPFAM" id="SSF53335">
    <property type="entry name" value="S-adenosyl-L-methionine-dependent methyltransferases"/>
    <property type="match status" value="1"/>
</dbReference>
<sequence length="257" mass="27134">MRRLSVAESATRRGDYGIDGSFHRVPLGGQLAVLGLGCAALAIYAGFALARGPHWAAVAAIVLDAGILAQVGLYWHATRAGKFAVWERILDGLRLRGSETVLDMGCGRGAVLCAAAKRLPDGRVIGVDLWQADQTGNSAAATLANAALEGVAERVEVRTGDMTALPLADASVDVVVSNLAIHNIASADGRRQALTEAARVLRPGGRLAIADLWGIRGHATQLREIGWAEVSWRSLGWRMWYGGPWAATRLVTATKPG</sequence>